<comment type="caution">
    <text evidence="2">The sequence shown here is derived from an EMBL/GenBank/DDBJ whole genome shotgun (WGS) entry which is preliminary data.</text>
</comment>
<feature type="region of interest" description="Disordered" evidence="1">
    <location>
        <begin position="61"/>
        <end position="81"/>
    </location>
</feature>
<evidence type="ECO:0000256" key="1">
    <source>
        <dbReference type="SAM" id="MobiDB-lite"/>
    </source>
</evidence>
<dbReference type="Proteomes" id="UP000499080">
    <property type="component" value="Unassembled WGS sequence"/>
</dbReference>
<dbReference type="AlphaFoldDB" id="A0A4Y2GUG6"/>
<evidence type="ECO:0000313" key="2">
    <source>
        <dbReference type="EMBL" id="GBM56767.1"/>
    </source>
</evidence>
<protein>
    <submittedName>
        <fullName evidence="2">Uncharacterized protein</fullName>
    </submittedName>
</protein>
<dbReference type="EMBL" id="BGPR01001563">
    <property type="protein sequence ID" value="GBM56767.1"/>
    <property type="molecule type" value="Genomic_DNA"/>
</dbReference>
<proteinExistence type="predicted"/>
<gene>
    <name evidence="2" type="ORF">AVEN_127112_1</name>
</gene>
<organism evidence="2 3">
    <name type="scientific">Araneus ventricosus</name>
    <name type="common">Orbweaver spider</name>
    <name type="synonym">Epeira ventricosa</name>
    <dbReference type="NCBI Taxonomy" id="182803"/>
    <lineage>
        <taxon>Eukaryota</taxon>
        <taxon>Metazoa</taxon>
        <taxon>Ecdysozoa</taxon>
        <taxon>Arthropoda</taxon>
        <taxon>Chelicerata</taxon>
        <taxon>Arachnida</taxon>
        <taxon>Araneae</taxon>
        <taxon>Araneomorphae</taxon>
        <taxon>Entelegynae</taxon>
        <taxon>Araneoidea</taxon>
        <taxon>Araneidae</taxon>
        <taxon>Araneus</taxon>
    </lineage>
</organism>
<name>A0A4Y2GUG6_ARAVE</name>
<accession>A0A4Y2GUG6</accession>
<evidence type="ECO:0000313" key="3">
    <source>
        <dbReference type="Proteomes" id="UP000499080"/>
    </source>
</evidence>
<sequence>MYKTFSHSGPPGSHLLRLFDNPAMRKVQVQNPNPLTNSGVNPTGSNVFPLVWCGSLKRRMPTHVSSSSSDHSSKLRSRSQNCPCVASKRDVNITKLNYTGG</sequence>
<reference evidence="2 3" key="1">
    <citation type="journal article" date="2019" name="Sci. Rep.">
        <title>Orb-weaving spider Araneus ventricosus genome elucidates the spidroin gene catalogue.</title>
        <authorList>
            <person name="Kono N."/>
            <person name="Nakamura H."/>
            <person name="Ohtoshi R."/>
            <person name="Moran D.A.P."/>
            <person name="Shinohara A."/>
            <person name="Yoshida Y."/>
            <person name="Fujiwara M."/>
            <person name="Mori M."/>
            <person name="Tomita M."/>
            <person name="Arakawa K."/>
        </authorList>
    </citation>
    <scope>NUCLEOTIDE SEQUENCE [LARGE SCALE GENOMIC DNA]</scope>
</reference>
<keyword evidence="3" id="KW-1185">Reference proteome</keyword>